<reference evidence="1 2" key="1">
    <citation type="submission" date="2018-03" db="EMBL/GenBank/DDBJ databases">
        <title>Draft Genome Sequences of the Obligatory Marine Myxobacteria Enhygromyxa salina SWB005.</title>
        <authorList>
            <person name="Poehlein A."/>
            <person name="Moghaddam J.A."/>
            <person name="Harms H."/>
            <person name="Alanjari M."/>
            <person name="Koenig G.M."/>
            <person name="Daniel R."/>
            <person name="Schaeberle T.F."/>
        </authorList>
    </citation>
    <scope>NUCLEOTIDE SEQUENCE [LARGE SCALE GENOMIC DNA]</scope>
    <source>
        <strain evidence="1 2">SWB005</strain>
    </source>
</reference>
<name>A0A2S9Y7G6_9BACT</name>
<protein>
    <submittedName>
        <fullName evidence="1">Uncharacterized protein</fullName>
    </submittedName>
</protein>
<evidence type="ECO:0000313" key="2">
    <source>
        <dbReference type="Proteomes" id="UP000237968"/>
    </source>
</evidence>
<dbReference type="Proteomes" id="UP000237968">
    <property type="component" value="Unassembled WGS sequence"/>
</dbReference>
<keyword evidence="2" id="KW-1185">Reference proteome</keyword>
<accession>A0A2S9Y7G6</accession>
<sequence>MVKPAFNVPPEGVFWPHTWVVADDVIISLTQEGPVPDENWDHFVEDILRDSTHRMLGIGIGSINVHSRQRRKLVQAMHDKRIAAVLGSSVARGIATALGWMGLKIRGFGWNDIDTAFEYLGSEHIDIEAGVGLVSQLLARSGAPTLEELLKDT</sequence>
<dbReference type="AlphaFoldDB" id="A0A2S9Y7G6"/>
<dbReference type="EMBL" id="PVNK01000136">
    <property type="protein sequence ID" value="PRQ01037.1"/>
    <property type="molecule type" value="Genomic_DNA"/>
</dbReference>
<proteinExistence type="predicted"/>
<gene>
    <name evidence="1" type="ORF">ENSA5_27190</name>
</gene>
<evidence type="ECO:0000313" key="1">
    <source>
        <dbReference type="EMBL" id="PRQ01037.1"/>
    </source>
</evidence>
<comment type="caution">
    <text evidence="1">The sequence shown here is derived from an EMBL/GenBank/DDBJ whole genome shotgun (WGS) entry which is preliminary data.</text>
</comment>
<organism evidence="1 2">
    <name type="scientific">Enhygromyxa salina</name>
    <dbReference type="NCBI Taxonomy" id="215803"/>
    <lineage>
        <taxon>Bacteria</taxon>
        <taxon>Pseudomonadati</taxon>
        <taxon>Myxococcota</taxon>
        <taxon>Polyangia</taxon>
        <taxon>Nannocystales</taxon>
        <taxon>Nannocystaceae</taxon>
        <taxon>Enhygromyxa</taxon>
    </lineage>
</organism>